<sequence length="127" mass="14552">MHILPTSPPSSDSEDRMRKGCASECDYGAKRSEIVYRRAHVGSRECQDINETDRGERGRGVDDVKKGTRRELEKTWKVVEKLAHDRQRGRLLVYGLVYTQAQGDRGNDDRDDDEYDDDDDDDCGDIN</sequence>
<evidence type="ECO:0000313" key="2">
    <source>
        <dbReference type="EMBL" id="GFS08752.1"/>
    </source>
</evidence>
<dbReference type="AlphaFoldDB" id="A0AAV4II03"/>
<proteinExistence type="predicted"/>
<comment type="caution">
    <text evidence="2">The sequence shown here is derived from an EMBL/GenBank/DDBJ whole genome shotgun (WGS) entry which is preliminary data.</text>
</comment>
<evidence type="ECO:0000313" key="3">
    <source>
        <dbReference type="Proteomes" id="UP000762676"/>
    </source>
</evidence>
<gene>
    <name evidence="2" type="ORF">ElyMa_004765900</name>
</gene>
<feature type="region of interest" description="Disordered" evidence="1">
    <location>
        <begin position="1"/>
        <end position="20"/>
    </location>
</feature>
<accession>A0AAV4II03</accession>
<keyword evidence="3" id="KW-1185">Reference proteome</keyword>
<feature type="region of interest" description="Disordered" evidence="1">
    <location>
        <begin position="101"/>
        <end position="127"/>
    </location>
</feature>
<name>A0AAV4II03_9GAST</name>
<feature type="compositionally biased region" description="Acidic residues" evidence="1">
    <location>
        <begin position="109"/>
        <end position="127"/>
    </location>
</feature>
<organism evidence="2 3">
    <name type="scientific">Elysia marginata</name>
    <dbReference type="NCBI Taxonomy" id="1093978"/>
    <lineage>
        <taxon>Eukaryota</taxon>
        <taxon>Metazoa</taxon>
        <taxon>Spiralia</taxon>
        <taxon>Lophotrochozoa</taxon>
        <taxon>Mollusca</taxon>
        <taxon>Gastropoda</taxon>
        <taxon>Heterobranchia</taxon>
        <taxon>Euthyneura</taxon>
        <taxon>Panpulmonata</taxon>
        <taxon>Sacoglossa</taxon>
        <taxon>Placobranchoidea</taxon>
        <taxon>Plakobranchidae</taxon>
        <taxon>Elysia</taxon>
    </lineage>
</organism>
<reference evidence="2 3" key="1">
    <citation type="journal article" date="2021" name="Elife">
        <title>Chloroplast acquisition without the gene transfer in kleptoplastic sea slugs, Plakobranchus ocellatus.</title>
        <authorList>
            <person name="Maeda T."/>
            <person name="Takahashi S."/>
            <person name="Yoshida T."/>
            <person name="Shimamura S."/>
            <person name="Takaki Y."/>
            <person name="Nagai Y."/>
            <person name="Toyoda A."/>
            <person name="Suzuki Y."/>
            <person name="Arimoto A."/>
            <person name="Ishii H."/>
            <person name="Satoh N."/>
            <person name="Nishiyama T."/>
            <person name="Hasebe M."/>
            <person name="Maruyama T."/>
            <person name="Minagawa J."/>
            <person name="Obokata J."/>
            <person name="Shigenobu S."/>
        </authorList>
    </citation>
    <scope>NUCLEOTIDE SEQUENCE [LARGE SCALE GENOMIC DNA]</scope>
</reference>
<dbReference type="EMBL" id="BMAT01009554">
    <property type="protein sequence ID" value="GFS08752.1"/>
    <property type="molecule type" value="Genomic_DNA"/>
</dbReference>
<dbReference type="Proteomes" id="UP000762676">
    <property type="component" value="Unassembled WGS sequence"/>
</dbReference>
<protein>
    <submittedName>
        <fullName evidence="2">Uncharacterized protein</fullName>
    </submittedName>
</protein>
<evidence type="ECO:0000256" key="1">
    <source>
        <dbReference type="SAM" id="MobiDB-lite"/>
    </source>
</evidence>